<name>A0ABY6DMR1_9NEIS</name>
<keyword evidence="6 11" id="KW-0812">Transmembrane</keyword>
<organism evidence="13 14">
    <name type="scientific">Chitiniphilus purpureus</name>
    <dbReference type="NCBI Taxonomy" id="2981137"/>
    <lineage>
        <taxon>Bacteria</taxon>
        <taxon>Pseudomonadati</taxon>
        <taxon>Pseudomonadota</taxon>
        <taxon>Betaproteobacteria</taxon>
        <taxon>Neisseriales</taxon>
        <taxon>Chitinibacteraceae</taxon>
        <taxon>Chitiniphilus</taxon>
    </lineage>
</organism>
<evidence type="ECO:0000256" key="7">
    <source>
        <dbReference type="ARBA" id="ARBA00022989"/>
    </source>
</evidence>
<evidence type="ECO:0000256" key="8">
    <source>
        <dbReference type="ARBA" id="ARBA00023136"/>
    </source>
</evidence>
<dbReference type="NCBIfam" id="TIGR02532">
    <property type="entry name" value="IV_pilin_GFxxxE"/>
    <property type="match status" value="1"/>
</dbReference>
<dbReference type="EMBL" id="CP106753">
    <property type="protein sequence ID" value="UXY15652.1"/>
    <property type="molecule type" value="Genomic_DNA"/>
</dbReference>
<evidence type="ECO:0000256" key="10">
    <source>
        <dbReference type="ARBA" id="ARBA00030775"/>
    </source>
</evidence>
<dbReference type="RefSeq" id="WP_263125083.1">
    <property type="nucleotide sequence ID" value="NZ_CP106753.1"/>
</dbReference>
<proteinExistence type="inferred from homology"/>
<evidence type="ECO:0000256" key="11">
    <source>
        <dbReference type="SAM" id="Phobius"/>
    </source>
</evidence>
<keyword evidence="5" id="KW-0997">Cell inner membrane</keyword>
<dbReference type="SUPFAM" id="SSF54523">
    <property type="entry name" value="Pili subunits"/>
    <property type="match status" value="1"/>
</dbReference>
<dbReference type="InterPro" id="IPR022346">
    <property type="entry name" value="T2SS_GspH"/>
</dbReference>
<dbReference type="Pfam" id="PF12019">
    <property type="entry name" value="GspH"/>
    <property type="match status" value="1"/>
</dbReference>
<evidence type="ECO:0000256" key="9">
    <source>
        <dbReference type="ARBA" id="ARBA00025772"/>
    </source>
</evidence>
<evidence type="ECO:0000313" key="13">
    <source>
        <dbReference type="EMBL" id="UXY15652.1"/>
    </source>
</evidence>
<evidence type="ECO:0000256" key="6">
    <source>
        <dbReference type="ARBA" id="ARBA00022692"/>
    </source>
</evidence>
<evidence type="ECO:0000256" key="4">
    <source>
        <dbReference type="ARBA" id="ARBA00022481"/>
    </source>
</evidence>
<comment type="similarity">
    <text evidence="9">Belongs to the GSP H family.</text>
</comment>
<comment type="subcellular location">
    <subcellularLocation>
        <location evidence="1">Cell inner membrane</location>
        <topology evidence="1">Single-pass membrane protein</topology>
    </subcellularLocation>
</comment>
<gene>
    <name evidence="13" type="ORF">N8I74_01160</name>
</gene>
<dbReference type="Gene3D" id="3.55.40.10">
    <property type="entry name" value="minor pseudopilin epsh domain"/>
    <property type="match status" value="1"/>
</dbReference>
<protein>
    <recommendedName>
        <fullName evidence="2">Type II secretion system protein H</fullName>
    </recommendedName>
    <alternativeName>
        <fullName evidence="10">General secretion pathway protein H</fullName>
    </alternativeName>
</protein>
<evidence type="ECO:0000256" key="2">
    <source>
        <dbReference type="ARBA" id="ARBA00021549"/>
    </source>
</evidence>
<keyword evidence="7 11" id="KW-1133">Transmembrane helix</keyword>
<keyword evidence="8 11" id="KW-0472">Membrane</keyword>
<evidence type="ECO:0000256" key="3">
    <source>
        <dbReference type="ARBA" id="ARBA00022475"/>
    </source>
</evidence>
<accession>A0ABY6DMR1</accession>
<dbReference type="InterPro" id="IPR045584">
    <property type="entry name" value="Pilin-like"/>
</dbReference>
<keyword evidence="4" id="KW-0488">Methylation</keyword>
<keyword evidence="3" id="KW-1003">Cell membrane</keyword>
<evidence type="ECO:0000256" key="1">
    <source>
        <dbReference type="ARBA" id="ARBA00004377"/>
    </source>
</evidence>
<dbReference type="Proteomes" id="UP001061302">
    <property type="component" value="Chromosome"/>
</dbReference>
<feature type="domain" description="General secretion pathway GspH" evidence="12">
    <location>
        <begin position="41"/>
        <end position="163"/>
    </location>
</feature>
<keyword evidence="14" id="KW-1185">Reference proteome</keyword>
<dbReference type="Pfam" id="PF07963">
    <property type="entry name" value="N_methyl"/>
    <property type="match status" value="1"/>
</dbReference>
<evidence type="ECO:0000259" key="12">
    <source>
        <dbReference type="Pfam" id="PF12019"/>
    </source>
</evidence>
<sequence length="175" mass="19052">MRQAGFTLMEAMIVVSIIAIILAIATPSYQAMIRDSRLVAASEELLTSLMLARTEAIKRNRAVVICNSANPTASNPACITANPNWATGWIIFATNGSGTNYDRANDTLIRVGNQVEGVDRLGVNNNITRIRFHSMINASAQTVDFEFCITGRKKRVVSVDKTGRVSRSQQDTCTG</sequence>
<evidence type="ECO:0000256" key="5">
    <source>
        <dbReference type="ARBA" id="ARBA00022519"/>
    </source>
</evidence>
<dbReference type="InterPro" id="IPR012902">
    <property type="entry name" value="N_methyl_site"/>
</dbReference>
<evidence type="ECO:0000313" key="14">
    <source>
        <dbReference type="Proteomes" id="UP001061302"/>
    </source>
</evidence>
<reference evidence="13" key="1">
    <citation type="submission" date="2022-10" db="EMBL/GenBank/DDBJ databases">
        <title>Chitiniphilus purpureus sp. nov., a novel chitin-degrading bacterium isolated from crawfish pond sediment.</title>
        <authorList>
            <person name="Li K."/>
        </authorList>
    </citation>
    <scope>NUCLEOTIDE SEQUENCE</scope>
    <source>
        <strain evidence="13">CD1</strain>
    </source>
</reference>
<feature type="transmembrane region" description="Helical" evidence="11">
    <location>
        <begin position="6"/>
        <end position="25"/>
    </location>
</feature>